<feature type="domain" description="Zinc finger CGNR" evidence="1">
    <location>
        <begin position="142"/>
        <end position="185"/>
    </location>
</feature>
<comment type="caution">
    <text evidence="2">The sequence shown here is derived from an EMBL/GenBank/DDBJ whole genome shotgun (WGS) entry which is preliminary data.</text>
</comment>
<dbReference type="Pfam" id="PF11706">
    <property type="entry name" value="zf-CGNR"/>
    <property type="match status" value="1"/>
</dbReference>
<dbReference type="RefSeq" id="WP_205359791.1">
    <property type="nucleotide sequence ID" value="NZ_JADKYB010000015.1"/>
</dbReference>
<sequence>MARRDAQDPGAQDSAPRIPAAAAAIVALLNTRPHATPQFPDTLADPEKSAAVLRPFGHPDCVPPSPERIAAVRAVRSTLMDLVSAPSEQAWAALNQHAATVTLRQDFSAPGRVQLHPLDGDPVLGAILLTVGGLITDGLWPRLRICAGETCHGVFYDPTRSRNQRWHSYETCGNRANVAAFRSRRRAPDSVG</sequence>
<gene>
    <name evidence="2" type="ORF">ITX44_25865</name>
</gene>
<dbReference type="PANTHER" id="PTHR35525:SF3">
    <property type="entry name" value="BLL6575 PROTEIN"/>
    <property type="match status" value="1"/>
</dbReference>
<dbReference type="EMBL" id="JADKYB010000015">
    <property type="protein sequence ID" value="MBM9507918.1"/>
    <property type="molecule type" value="Genomic_DNA"/>
</dbReference>
<dbReference type="InterPro" id="IPR021005">
    <property type="entry name" value="Znf_CGNR"/>
</dbReference>
<dbReference type="Pfam" id="PF07336">
    <property type="entry name" value="ABATE"/>
    <property type="match status" value="1"/>
</dbReference>
<accession>A0ABS2TX49</accession>
<protein>
    <submittedName>
        <fullName evidence="2">CGNR zinc finger domain-containing protein</fullName>
    </submittedName>
</protein>
<reference evidence="2 3" key="1">
    <citation type="submission" date="2021-01" db="EMBL/GenBank/DDBJ databases">
        <title>Streptomyces acididurans sp. nov., isolated from a peat swamp forest soil.</title>
        <authorList>
            <person name="Chantavorakit T."/>
            <person name="Duangmal K."/>
        </authorList>
    </citation>
    <scope>NUCLEOTIDE SEQUENCE [LARGE SCALE GENOMIC DNA]</scope>
    <source>
        <strain evidence="2 3">KK5PA1</strain>
    </source>
</reference>
<dbReference type="Gene3D" id="1.10.3300.10">
    <property type="entry name" value="Jann2411-like domain"/>
    <property type="match status" value="1"/>
</dbReference>
<keyword evidence="3" id="KW-1185">Reference proteome</keyword>
<dbReference type="InterPro" id="IPR023286">
    <property type="entry name" value="ABATE_dom_sf"/>
</dbReference>
<name>A0ABS2TX49_9ACTN</name>
<proteinExistence type="predicted"/>
<dbReference type="SUPFAM" id="SSF160904">
    <property type="entry name" value="Jann2411-like"/>
    <property type="match status" value="1"/>
</dbReference>
<evidence type="ECO:0000313" key="3">
    <source>
        <dbReference type="Proteomes" id="UP000749040"/>
    </source>
</evidence>
<organism evidence="2 3">
    <name type="scientific">Actinacidiphila acididurans</name>
    <dbReference type="NCBI Taxonomy" id="2784346"/>
    <lineage>
        <taxon>Bacteria</taxon>
        <taxon>Bacillati</taxon>
        <taxon>Actinomycetota</taxon>
        <taxon>Actinomycetes</taxon>
        <taxon>Kitasatosporales</taxon>
        <taxon>Streptomycetaceae</taxon>
        <taxon>Actinacidiphila</taxon>
    </lineage>
</organism>
<dbReference type="InterPro" id="IPR010852">
    <property type="entry name" value="ABATE"/>
</dbReference>
<evidence type="ECO:0000313" key="2">
    <source>
        <dbReference type="EMBL" id="MBM9507918.1"/>
    </source>
</evidence>
<evidence type="ECO:0000259" key="1">
    <source>
        <dbReference type="Pfam" id="PF11706"/>
    </source>
</evidence>
<dbReference type="PANTHER" id="PTHR35525">
    <property type="entry name" value="BLL6575 PROTEIN"/>
    <property type="match status" value="1"/>
</dbReference>
<dbReference type="Proteomes" id="UP000749040">
    <property type="component" value="Unassembled WGS sequence"/>
</dbReference>